<sequence length="52" mass="6009">MLPFMMTAVRSLRHDEGCGLQLAKRRNNGYRHVDTKDAGNKKAARRRLLVQQ</sequence>
<keyword evidence="3" id="KW-1185">Reference proteome</keyword>
<feature type="compositionally biased region" description="Basic and acidic residues" evidence="1">
    <location>
        <begin position="31"/>
        <end position="40"/>
    </location>
</feature>
<protein>
    <submittedName>
        <fullName evidence="2">Uncharacterized protein</fullName>
    </submittedName>
</protein>
<evidence type="ECO:0000313" key="3">
    <source>
        <dbReference type="Proteomes" id="UP001595665"/>
    </source>
</evidence>
<evidence type="ECO:0000313" key="2">
    <source>
        <dbReference type="EMBL" id="MFC3460962.1"/>
    </source>
</evidence>
<dbReference type="Proteomes" id="UP001595665">
    <property type="component" value="Unassembled WGS sequence"/>
</dbReference>
<dbReference type="RefSeq" id="WP_379737332.1">
    <property type="nucleotide sequence ID" value="NZ_JBHRVV010000001.1"/>
</dbReference>
<gene>
    <name evidence="2" type="ORF">ACFOPH_22415</name>
</gene>
<reference evidence="3" key="1">
    <citation type="journal article" date="2019" name="Int. J. Syst. Evol. Microbiol.">
        <title>The Global Catalogue of Microorganisms (GCM) 10K type strain sequencing project: providing services to taxonomists for standard genome sequencing and annotation.</title>
        <authorList>
            <consortium name="The Broad Institute Genomics Platform"/>
            <consortium name="The Broad Institute Genome Sequencing Center for Infectious Disease"/>
            <person name="Wu L."/>
            <person name="Ma J."/>
        </authorList>
    </citation>
    <scope>NUCLEOTIDE SEQUENCE [LARGE SCALE GENOMIC DNA]</scope>
    <source>
        <strain evidence="3">CCM 7480</strain>
    </source>
</reference>
<organism evidence="2 3">
    <name type="scientific">Massilia haematophila</name>
    <dbReference type="NCBI Taxonomy" id="457923"/>
    <lineage>
        <taxon>Bacteria</taxon>
        <taxon>Pseudomonadati</taxon>
        <taxon>Pseudomonadota</taxon>
        <taxon>Betaproteobacteria</taxon>
        <taxon>Burkholderiales</taxon>
        <taxon>Oxalobacteraceae</taxon>
        <taxon>Telluria group</taxon>
        <taxon>Massilia</taxon>
    </lineage>
</organism>
<dbReference type="EMBL" id="JBHRVV010000001">
    <property type="protein sequence ID" value="MFC3460962.1"/>
    <property type="molecule type" value="Genomic_DNA"/>
</dbReference>
<proteinExistence type="predicted"/>
<feature type="compositionally biased region" description="Basic residues" evidence="1">
    <location>
        <begin position="42"/>
        <end position="52"/>
    </location>
</feature>
<comment type="caution">
    <text evidence="2">The sequence shown here is derived from an EMBL/GenBank/DDBJ whole genome shotgun (WGS) entry which is preliminary data.</text>
</comment>
<feature type="region of interest" description="Disordered" evidence="1">
    <location>
        <begin position="29"/>
        <end position="52"/>
    </location>
</feature>
<accession>A0ABV7PRW8</accession>
<name>A0ABV7PRW8_9BURK</name>
<evidence type="ECO:0000256" key="1">
    <source>
        <dbReference type="SAM" id="MobiDB-lite"/>
    </source>
</evidence>